<feature type="domain" description="Far11/STRP N-terminal" evidence="2">
    <location>
        <begin position="25"/>
        <end position="280"/>
    </location>
</feature>
<dbReference type="PANTHER" id="PTHR13239:SF4">
    <property type="entry name" value="AT25231P"/>
    <property type="match status" value="1"/>
</dbReference>
<protein>
    <submittedName>
        <fullName evidence="4">Uncharacterized protein</fullName>
    </submittedName>
</protein>
<dbReference type="GO" id="GO:0007010">
    <property type="term" value="P:cytoskeleton organization"/>
    <property type="evidence" value="ECO:0007669"/>
    <property type="project" value="TreeGrafter"/>
</dbReference>
<dbReference type="InterPro" id="IPR021819">
    <property type="entry name" value="Far11/STRP_C"/>
</dbReference>
<feature type="compositionally biased region" description="Acidic residues" evidence="1">
    <location>
        <begin position="742"/>
        <end position="752"/>
    </location>
</feature>
<dbReference type="Pfam" id="PF07923">
    <property type="entry name" value="N1221"/>
    <property type="match status" value="1"/>
</dbReference>
<evidence type="ECO:0000313" key="4">
    <source>
        <dbReference type="EMBL" id="KAG1313815.1"/>
    </source>
</evidence>
<dbReference type="GO" id="GO:0003676">
    <property type="term" value="F:nucleic acid binding"/>
    <property type="evidence" value="ECO:0007669"/>
    <property type="project" value="InterPro"/>
</dbReference>
<dbReference type="GO" id="GO:0005829">
    <property type="term" value="C:cytosol"/>
    <property type="evidence" value="ECO:0007669"/>
    <property type="project" value="TreeGrafter"/>
</dbReference>
<keyword evidence="5" id="KW-1185">Reference proteome</keyword>
<dbReference type="Proteomes" id="UP000716291">
    <property type="component" value="Unassembled WGS sequence"/>
</dbReference>
<dbReference type="InterPro" id="IPR012486">
    <property type="entry name" value="Far11/STRP_N"/>
</dbReference>
<evidence type="ECO:0000259" key="2">
    <source>
        <dbReference type="SMART" id="SM01292"/>
    </source>
</evidence>
<feature type="region of interest" description="Disordered" evidence="1">
    <location>
        <begin position="739"/>
        <end position="770"/>
    </location>
</feature>
<dbReference type="Pfam" id="PF11882">
    <property type="entry name" value="DUF3402"/>
    <property type="match status" value="3"/>
</dbReference>
<dbReference type="InterPro" id="IPR040185">
    <property type="entry name" value="Far11/STRP"/>
</dbReference>
<gene>
    <name evidence="4" type="ORF">G6F64_001946</name>
</gene>
<dbReference type="InterPro" id="IPR038717">
    <property type="entry name" value="Tc1-like_DDE_dom"/>
</dbReference>
<dbReference type="SMART" id="SM01292">
    <property type="entry name" value="N1221"/>
    <property type="match status" value="1"/>
</dbReference>
<dbReference type="InterPro" id="IPR036397">
    <property type="entry name" value="RNaseH_sf"/>
</dbReference>
<comment type="caution">
    <text evidence="4">The sequence shown here is derived from an EMBL/GenBank/DDBJ whole genome shotgun (WGS) entry which is preliminary data.</text>
</comment>
<evidence type="ECO:0000313" key="5">
    <source>
        <dbReference type="Proteomes" id="UP000716291"/>
    </source>
</evidence>
<evidence type="ECO:0000256" key="1">
    <source>
        <dbReference type="SAM" id="MobiDB-lite"/>
    </source>
</evidence>
<dbReference type="PANTHER" id="PTHR13239">
    <property type="entry name" value="PROTEIN REQUIRED FOR HYPHAL ANASTOMOSIS HAM-2"/>
    <property type="match status" value="1"/>
</dbReference>
<feature type="region of interest" description="Disordered" evidence="1">
    <location>
        <begin position="316"/>
        <end position="338"/>
    </location>
</feature>
<reference evidence="4" key="1">
    <citation type="journal article" date="2020" name="Microb. Genom.">
        <title>Genetic diversity of clinical and environmental Mucorales isolates obtained from an investigation of mucormycosis cases among solid organ transplant recipients.</title>
        <authorList>
            <person name="Nguyen M.H."/>
            <person name="Kaul D."/>
            <person name="Muto C."/>
            <person name="Cheng S.J."/>
            <person name="Richter R.A."/>
            <person name="Bruno V.M."/>
            <person name="Liu G."/>
            <person name="Beyhan S."/>
            <person name="Sundermann A.J."/>
            <person name="Mounaud S."/>
            <person name="Pasculle A.W."/>
            <person name="Nierman W.C."/>
            <person name="Driscoll E."/>
            <person name="Cumbie R."/>
            <person name="Clancy C.J."/>
            <person name="Dupont C.L."/>
        </authorList>
    </citation>
    <scope>NUCLEOTIDE SEQUENCE</scope>
    <source>
        <strain evidence="4">GL11</strain>
    </source>
</reference>
<dbReference type="SMART" id="SM01293">
    <property type="entry name" value="DUF3402"/>
    <property type="match status" value="1"/>
</dbReference>
<dbReference type="EMBL" id="JAANQT010000160">
    <property type="protein sequence ID" value="KAG1313815.1"/>
    <property type="molecule type" value="Genomic_DNA"/>
</dbReference>
<dbReference type="AlphaFoldDB" id="A0A9P7BVV1"/>
<sequence>MLEEPQAIDPNNIKSLLYSNQSRAKQHASYDYYEMDDLETEINEFMAYSEIKTELKIYEEEYSKNFSPWGQLAEQDKKSCIQQAIDYLENEDKRISSLKRTYSEYMEEGKKKHLETIRRNNQLLLELDITSILKQLLNQACHRIEMSSSIDVVNSICKEIDMYLTILYLVIISNRQNNILLQETQLAEFLFDLIVQLKEHFTKAFPLKKLMLNVWKILLFTLGDLNEEYGMMKKNIRRACGLSIHQNKAKAIKCTPEDLHAFYRQSINRYPTFTPKKSAELFLQNEFTITPTRDLIKLMGLVEEIDKTELPFQTLFPSKNPISQQQQQQQATKDENNNKRSEINLLPFTMVGPMVPYSLSEANHIWLNHLYISVADYQIIHEREKAIRRWQTWKKQQEKDYGDAADELDEWNQIFTEKLEEKFKTKLNYIEKLYKSIIPYFQNIVVVMLKLLLSTMSSGKDKEAEIMEDVNITRNRETTAKAATNILLLLLKWFKISHVLKFEYLAQILIDSGCMLLILKLLGMQEIALLTSRRTDDDSQSFFGYVQQLQASSDEEGEKEYTNKRNLCWTINLLRILQMLSKRKAQRILLLVQYKSSAIIKKLLKVGHPTVDLYVLKNLKSQVPFLANMRTISAIYSHCLTSLNDDWLSTSEGPVDIEDAIIREKHLRTLVKLYNGKRYIPSLLPSMDEINGREKIYFYGDVTGGLPNYSVNESIVIDDVELDIGFKLNYRAFLDKEVYSTDTEEEEEDDDDEGHHDGTEIENQWDIGTPLPDNIPTTSISANEVANEINKLYLEELQKEFQIKQQLEKEQEQTDGWDIPNTSITNAWGEVRLEDEDENQSSKQEDPLTGIDWNSLTEDELSKRLNQVEEKTVQRWLNVDMDDPRYLKVLNTFETEIDMDDEGWHIWRKGYYIVMDNAPIRKAVNLREFINKRCYKFVHLLPYLPFLNPIEEFWSKVKYGVRKRPFNDCDTLTPRIEEDCPQLSITDTPPSLSGRTTLPIVSSLPHNLPTPSKRPLSPNNASTPLSKIAKPKHRNLVNFFIYIGYETEFRSQLSKFSITVRDDFDPLDQPPIHDPTLVNEPIDRKVQHACKAFLHRTCVALRRFRTPVCNAVANFFVQSGLIDLEDLASYDLALPPYKYRTGHILDHV</sequence>
<dbReference type="OrthoDB" id="18234at2759"/>
<dbReference type="Pfam" id="PF13358">
    <property type="entry name" value="DDE_3"/>
    <property type="match status" value="1"/>
</dbReference>
<dbReference type="Gene3D" id="3.30.420.10">
    <property type="entry name" value="Ribonuclease H-like superfamily/Ribonuclease H"/>
    <property type="match status" value="1"/>
</dbReference>
<organism evidence="4 5">
    <name type="scientific">Rhizopus oryzae</name>
    <name type="common">Mucormycosis agent</name>
    <name type="synonym">Rhizopus arrhizus var. delemar</name>
    <dbReference type="NCBI Taxonomy" id="64495"/>
    <lineage>
        <taxon>Eukaryota</taxon>
        <taxon>Fungi</taxon>
        <taxon>Fungi incertae sedis</taxon>
        <taxon>Mucoromycota</taxon>
        <taxon>Mucoromycotina</taxon>
        <taxon>Mucoromycetes</taxon>
        <taxon>Mucorales</taxon>
        <taxon>Mucorineae</taxon>
        <taxon>Rhizopodaceae</taxon>
        <taxon>Rhizopus</taxon>
    </lineage>
</organism>
<name>A0A9P7BVV1_RHIOR</name>
<feature type="domain" description="Far11/STRP C-terminal" evidence="3">
    <location>
        <begin position="356"/>
        <end position="730"/>
    </location>
</feature>
<proteinExistence type="predicted"/>
<accession>A0A9P7BVV1</accession>
<evidence type="ECO:0000259" key="3">
    <source>
        <dbReference type="SMART" id="SM01293"/>
    </source>
</evidence>